<proteinExistence type="inferred from homology"/>
<evidence type="ECO:0000256" key="11">
    <source>
        <dbReference type="ARBA" id="ARBA00042320"/>
    </source>
</evidence>
<evidence type="ECO:0000256" key="10">
    <source>
        <dbReference type="ARBA" id="ARBA00040905"/>
    </source>
</evidence>
<feature type="transmembrane region" description="Helical" evidence="16">
    <location>
        <begin position="164"/>
        <end position="185"/>
    </location>
</feature>
<evidence type="ECO:0000313" key="18">
    <source>
        <dbReference type="Proteomes" id="UP000835052"/>
    </source>
</evidence>
<keyword evidence="18" id="KW-1185">Reference proteome</keyword>
<evidence type="ECO:0000256" key="9">
    <source>
        <dbReference type="ARBA" id="ARBA00036810"/>
    </source>
</evidence>
<evidence type="ECO:0000256" key="15">
    <source>
        <dbReference type="SAM" id="MobiDB-lite"/>
    </source>
</evidence>
<dbReference type="GO" id="GO:0012505">
    <property type="term" value="C:endomembrane system"/>
    <property type="evidence" value="ECO:0007669"/>
    <property type="project" value="TreeGrafter"/>
</dbReference>
<dbReference type="AlphaFoldDB" id="A0A8S1HA29"/>
<dbReference type="GO" id="GO:0016020">
    <property type="term" value="C:membrane"/>
    <property type="evidence" value="ECO:0007669"/>
    <property type="project" value="UniProtKB-SubCell"/>
</dbReference>
<gene>
    <name evidence="17" type="ORF">CAUJ_LOCUS8156</name>
</gene>
<dbReference type="InterPro" id="IPR008429">
    <property type="entry name" value="CLPTM1"/>
</dbReference>
<accession>A0A8S1HA29</accession>
<reference evidence="17" key="1">
    <citation type="submission" date="2020-10" db="EMBL/GenBank/DDBJ databases">
        <authorList>
            <person name="Kikuchi T."/>
        </authorList>
    </citation>
    <scope>NUCLEOTIDE SEQUENCE</scope>
    <source>
        <strain evidence="17">NKZ352</strain>
    </source>
</reference>
<evidence type="ECO:0000256" key="16">
    <source>
        <dbReference type="SAM" id="Phobius"/>
    </source>
</evidence>
<dbReference type="Proteomes" id="UP000835052">
    <property type="component" value="Unassembled WGS sequence"/>
</dbReference>
<dbReference type="OrthoDB" id="378564at2759"/>
<keyword evidence="3 16" id="KW-0812">Transmembrane</keyword>
<dbReference type="Pfam" id="PF05602">
    <property type="entry name" value="CLPTM1"/>
    <property type="match status" value="1"/>
</dbReference>
<protein>
    <recommendedName>
        <fullName evidence="10">Lipid scramblase CLPTM1L</fullName>
    </recommendedName>
    <alternativeName>
        <fullName evidence="12">Cisplatin resistance-related protein 9</fullName>
    </alternativeName>
    <alternativeName>
        <fullName evidence="11">Cleft lip and palate transmembrane protein 1-like protein</fullName>
    </alternativeName>
</protein>
<dbReference type="PANTHER" id="PTHR21347">
    <property type="entry name" value="CLEFT LIP AND PALATE ASSOCIATED TRANSMEMBRANE PROTEIN-RELATED"/>
    <property type="match status" value="1"/>
</dbReference>
<comment type="catalytic activity">
    <reaction evidence="7">
        <text>a 1,2-diacyl-sn-glycero-3-phosphocholine(in) = a 1,2-diacyl-sn-glycero-3-phosphocholine(out)</text>
        <dbReference type="Rhea" id="RHEA:38571"/>
        <dbReference type="ChEBI" id="CHEBI:57643"/>
    </reaction>
</comment>
<evidence type="ECO:0000313" key="17">
    <source>
        <dbReference type="EMBL" id="CAD6192237.1"/>
    </source>
</evidence>
<comment type="caution">
    <text evidence="17">The sequence shown here is derived from an EMBL/GenBank/DDBJ whole genome shotgun (WGS) entry which is preliminary data.</text>
</comment>
<evidence type="ECO:0000256" key="4">
    <source>
        <dbReference type="ARBA" id="ARBA00022989"/>
    </source>
</evidence>
<evidence type="ECO:0000256" key="2">
    <source>
        <dbReference type="ARBA" id="ARBA00009310"/>
    </source>
</evidence>
<dbReference type="PANTHER" id="PTHR21347:SF0">
    <property type="entry name" value="LIPID SCRAMBLASE CLPTM1L"/>
    <property type="match status" value="1"/>
</dbReference>
<feature type="compositionally biased region" description="Basic and acidic residues" evidence="15">
    <location>
        <begin position="408"/>
        <end position="431"/>
    </location>
</feature>
<comment type="catalytic activity">
    <reaction evidence="6">
        <text>a 1,2-diacyl-sn-glycero-3-phosphoethanolamine(in) = a 1,2-diacyl-sn-glycero-3-phosphoethanolamine(out)</text>
        <dbReference type="Rhea" id="RHEA:38895"/>
        <dbReference type="ChEBI" id="CHEBI:64612"/>
    </reaction>
</comment>
<keyword evidence="4 16" id="KW-1133">Transmembrane helix</keyword>
<dbReference type="EMBL" id="CAJGYM010000026">
    <property type="protein sequence ID" value="CAD6192237.1"/>
    <property type="molecule type" value="Genomic_DNA"/>
</dbReference>
<evidence type="ECO:0000256" key="14">
    <source>
        <dbReference type="ARBA" id="ARBA00093208"/>
    </source>
</evidence>
<comment type="catalytic activity">
    <reaction evidence="8">
        <text>a 1,2-diacyl-sn-glycero-3-phospho-(1D-myo-inositol)(in) = a 1,2-diacyl-sn-glycero-3-phospho-(1D-myo-inositol)(out)</text>
        <dbReference type="Rhea" id="RHEA:38691"/>
        <dbReference type="ChEBI" id="CHEBI:57880"/>
    </reaction>
</comment>
<evidence type="ECO:0000256" key="7">
    <source>
        <dbReference type="ARBA" id="ARBA00024631"/>
    </source>
</evidence>
<evidence type="ECO:0000256" key="6">
    <source>
        <dbReference type="ARBA" id="ARBA00024615"/>
    </source>
</evidence>
<feature type="transmembrane region" description="Helical" evidence="16">
    <location>
        <begin position="227"/>
        <end position="246"/>
    </location>
</feature>
<comment type="catalytic activity">
    <reaction evidence="9">
        <text>6-(alpha-D-glucosaminyl)-(1-octadecanoyl,2-(9Z)-octadecenoyl-sn-glycero-3-phospho)-1D-myo-inositol(in) = 6-(alpha-D-glucosaminyl)-(1-octadecanoyl,2-(9Z)-octadecenoyl-sn-glycero-3-phospho)-1D-myo-inositol(out)</text>
        <dbReference type="Rhea" id="RHEA:71495"/>
        <dbReference type="ChEBI" id="CHEBI:190691"/>
    </reaction>
</comment>
<keyword evidence="5 16" id="KW-0472">Membrane</keyword>
<evidence type="ECO:0000256" key="1">
    <source>
        <dbReference type="ARBA" id="ARBA00004141"/>
    </source>
</evidence>
<comment type="similarity">
    <text evidence="2">Belongs to the CLPTM1 family.</text>
</comment>
<comment type="catalytic activity">
    <reaction evidence="14">
        <text>a 6-(alpha-D-glucosaminyl)-1-(1,2-diacyl-sn-glycero-3-phospho)-1D-myo-inositol(in) = a 6-(alpha-D-glucosaminyl)-1-(1,2-diacyl-sn-glycero-3-phospho)-1D-myo-inositol(out)</text>
        <dbReference type="Rhea" id="RHEA:71491"/>
        <dbReference type="ChEBI" id="CHEBI:57997"/>
    </reaction>
</comment>
<name>A0A8S1HA29_9PELO</name>
<feature type="transmembrane region" description="Helical" evidence="16">
    <location>
        <begin position="280"/>
        <end position="299"/>
    </location>
</feature>
<comment type="function">
    <text evidence="13">Scramblase that mediates the translocation of glucosaminylphosphatidylinositol (alpha-D-GlcN-(1-6)-(1,2-diacyl-sn-glycero-3-phospho)-1D-myo-inositol, GlcN-PI) across the endoplasmic reticulum (ER) membrane, from the cytosolic leaflet to the luminal leaflet of the ER membrane, where it participates in the biosynthesis of glycosylphosphatidylinositol (GPI). GPI is a lipid glycoconjugate involved in post-translational modification of proteins. Can also translocate 1,2-diacyl-sn-glycero-3-phospho-(1D-myo-inositol) (phosphatidylinositol or PI), as well as several other phospholipids (1,2-diacyl-sn-glycero-3-phosphocholine, 1,2-diacyl-sn-glycero-3-phosphoethanolamine), and N-acetylglucosaminylphosphatidylinositol (GlcNAc-PI) in vitro.</text>
</comment>
<organism evidence="17 18">
    <name type="scientific">Caenorhabditis auriculariae</name>
    <dbReference type="NCBI Taxonomy" id="2777116"/>
    <lineage>
        <taxon>Eukaryota</taxon>
        <taxon>Metazoa</taxon>
        <taxon>Ecdysozoa</taxon>
        <taxon>Nematoda</taxon>
        <taxon>Chromadorea</taxon>
        <taxon>Rhabditida</taxon>
        <taxon>Rhabditina</taxon>
        <taxon>Rhabditomorpha</taxon>
        <taxon>Rhabditoidea</taxon>
        <taxon>Rhabditidae</taxon>
        <taxon>Peloderinae</taxon>
        <taxon>Caenorhabditis</taxon>
    </lineage>
</organism>
<evidence type="ECO:0000256" key="5">
    <source>
        <dbReference type="ARBA" id="ARBA00023136"/>
    </source>
</evidence>
<evidence type="ECO:0000256" key="3">
    <source>
        <dbReference type="ARBA" id="ARBA00022692"/>
    </source>
</evidence>
<comment type="subcellular location">
    <subcellularLocation>
        <location evidence="1">Membrane</location>
        <topology evidence="1">Multi-pass membrane protein</topology>
    </subcellularLocation>
</comment>
<evidence type="ECO:0000256" key="13">
    <source>
        <dbReference type="ARBA" id="ARBA00045827"/>
    </source>
</evidence>
<feature type="transmembrane region" description="Helical" evidence="16">
    <location>
        <begin position="305"/>
        <end position="326"/>
    </location>
</feature>
<evidence type="ECO:0000256" key="12">
    <source>
        <dbReference type="ARBA" id="ARBA00043155"/>
    </source>
</evidence>
<feature type="region of interest" description="Disordered" evidence="15">
    <location>
        <begin position="401"/>
        <end position="445"/>
    </location>
</feature>
<evidence type="ECO:0000256" key="8">
    <source>
        <dbReference type="ARBA" id="ARBA00035895"/>
    </source>
</evidence>
<sequence length="445" mass="50789">MNAPWHVHDVVDMIVYQQPTFSTFNLLGSEENLKNEEVAKKPSKNQGKIVAHLRGTFPLRVAVDNLRFKAESLTSELRNHMFTAPGNSKKYLPLMFIDQLSMRTKDLVEITQQNMTLKVNYEPISVGKMIMLTTIGRSTQLLLSNGFKEKDVDEMRGLFTETNLYLILVTFIVSSLHLVFDMLAFKNDISFWRGRRSMVGISSKTLLWRCFSQTIIFFYLWDQGTSLLVLIPSGISTVIEYWKLTIAYKVSFSFSRGVSLGEHSAAESQTDSIDAEAMKYLSWLIVPLCIAGAVYSLAYVPHKSWGSWLLQATVNGVYAFGFLFMLPQLFVNYKMKSVAHLPWRAFMYKAFNTFIDDLFAFIITMPTAHRMACFRDDVVFAVYLYQRYLYPVDYSRVNEFGDSGEPSTKAEEASEKDLPPVETVKEKETPGKSRASLGRKAEKTD</sequence>